<comment type="similarity">
    <text evidence="2">Belongs to the glutamate-gated ion channel (TC 1.A.10.1) family.</text>
</comment>
<keyword evidence="6 9" id="KW-0472">Membrane</keyword>
<reference evidence="12" key="1">
    <citation type="submission" date="2022-03" db="EMBL/GenBank/DDBJ databases">
        <authorList>
            <person name="Sayadi A."/>
        </authorList>
    </citation>
    <scope>NUCLEOTIDE SEQUENCE</scope>
</reference>
<evidence type="ECO:0000256" key="4">
    <source>
        <dbReference type="ARBA" id="ARBA00022692"/>
    </source>
</evidence>
<dbReference type="InterPro" id="IPR001320">
    <property type="entry name" value="Iontro_rcpt_C"/>
</dbReference>
<sequence length="543" mass="63366">MLLKSLLVLQVLLRISIQHDASDAYAFIKDFCMKQNVSTNIVAYVCWPRDRVFHFWKNLSEDYPTLVLSKSDLIHDLKEEQHQLYFLDMKCAGSEHVLKQAHDSDLFRDPIRFILWTPTHDQLYRYYFRVDSRVYTVTKVNDKYMTRSVYRIGENTKEMLENFVGTYDPTQGFTTFSDIAMLSRSNLGGLEMNVTFVATDSETLEHLEDYRQKHIDPLTKVNWIRVGHLLNMFNITANMRWVNTWGYRDLETNKFSGMLGDLQNGTSEFGGTQCFYTPDRIDYVDYIPAWTPTFMKFIFRSDTEPRSSAGRTAYFIALISLMFLYTSYSANIVALLQSTTENIRTLEDLLNSRMTLGVHDVVYNHYYFEHAQDSIRKAIYQQKVAPKGQKAKFMSLEEGISRVRNEFFGFHSELSVAYKIVADTFRENQKCALKEIPFINMLDPHMVIRKRSAYKEFMKIGSQRILESGIQRREEDKIYMKKPVCHSKGSNFGSAGIIDCYAAFVIFGIGLGISFIIFAMELIYRNYKVKKANDREKQERFAN</sequence>
<keyword evidence="7" id="KW-0675">Receptor</keyword>
<evidence type="ECO:0000259" key="11">
    <source>
        <dbReference type="Pfam" id="PF00060"/>
    </source>
</evidence>
<dbReference type="SUPFAM" id="SSF53850">
    <property type="entry name" value="Periplasmic binding protein-like II"/>
    <property type="match status" value="1"/>
</dbReference>
<evidence type="ECO:0000256" key="7">
    <source>
        <dbReference type="ARBA" id="ARBA00023170"/>
    </source>
</evidence>
<dbReference type="Gene3D" id="3.40.190.10">
    <property type="entry name" value="Periplasmic binding protein-like II"/>
    <property type="match status" value="2"/>
</dbReference>
<dbReference type="Proteomes" id="UP001152888">
    <property type="component" value="Unassembled WGS sequence"/>
</dbReference>
<evidence type="ECO:0000313" key="13">
    <source>
        <dbReference type="Proteomes" id="UP001152888"/>
    </source>
</evidence>
<evidence type="ECO:0000256" key="8">
    <source>
        <dbReference type="ARBA" id="ARBA00023180"/>
    </source>
</evidence>
<feature type="chain" id="PRO_5040480101" description="Ionotropic glutamate receptor C-terminal domain-containing protein" evidence="10">
    <location>
        <begin position="22"/>
        <end position="543"/>
    </location>
</feature>
<keyword evidence="5 9" id="KW-1133">Transmembrane helix</keyword>
<feature type="transmembrane region" description="Helical" evidence="9">
    <location>
        <begin position="501"/>
        <end position="524"/>
    </location>
</feature>
<evidence type="ECO:0000256" key="3">
    <source>
        <dbReference type="ARBA" id="ARBA00022475"/>
    </source>
</evidence>
<evidence type="ECO:0000256" key="9">
    <source>
        <dbReference type="SAM" id="Phobius"/>
    </source>
</evidence>
<feature type="domain" description="Ionotropic glutamate receptor C-terminal" evidence="11">
    <location>
        <begin position="297"/>
        <end position="511"/>
    </location>
</feature>
<keyword evidence="4 9" id="KW-0812">Transmembrane</keyword>
<proteinExistence type="inferred from homology"/>
<evidence type="ECO:0000256" key="1">
    <source>
        <dbReference type="ARBA" id="ARBA00004651"/>
    </source>
</evidence>
<gene>
    <name evidence="12" type="ORF">ACAOBT_LOCUS11447</name>
</gene>
<evidence type="ECO:0000256" key="2">
    <source>
        <dbReference type="ARBA" id="ARBA00008685"/>
    </source>
</evidence>
<protein>
    <recommendedName>
        <fullName evidence="11">Ionotropic glutamate receptor C-terminal domain-containing protein</fullName>
    </recommendedName>
</protein>
<organism evidence="12 13">
    <name type="scientific">Acanthoscelides obtectus</name>
    <name type="common">Bean weevil</name>
    <name type="synonym">Bruchus obtectus</name>
    <dbReference type="NCBI Taxonomy" id="200917"/>
    <lineage>
        <taxon>Eukaryota</taxon>
        <taxon>Metazoa</taxon>
        <taxon>Ecdysozoa</taxon>
        <taxon>Arthropoda</taxon>
        <taxon>Hexapoda</taxon>
        <taxon>Insecta</taxon>
        <taxon>Pterygota</taxon>
        <taxon>Neoptera</taxon>
        <taxon>Endopterygota</taxon>
        <taxon>Coleoptera</taxon>
        <taxon>Polyphaga</taxon>
        <taxon>Cucujiformia</taxon>
        <taxon>Chrysomeloidea</taxon>
        <taxon>Chrysomelidae</taxon>
        <taxon>Bruchinae</taxon>
        <taxon>Bruchini</taxon>
        <taxon>Acanthoscelides</taxon>
    </lineage>
</organism>
<dbReference type="EMBL" id="CAKOFQ010006833">
    <property type="protein sequence ID" value="CAH1975105.1"/>
    <property type="molecule type" value="Genomic_DNA"/>
</dbReference>
<keyword evidence="10" id="KW-0732">Signal</keyword>
<dbReference type="OrthoDB" id="6117597at2759"/>
<evidence type="ECO:0000256" key="6">
    <source>
        <dbReference type="ARBA" id="ARBA00023136"/>
    </source>
</evidence>
<dbReference type="Pfam" id="PF00060">
    <property type="entry name" value="Lig_chan"/>
    <property type="match status" value="1"/>
</dbReference>
<evidence type="ECO:0000256" key="5">
    <source>
        <dbReference type="ARBA" id="ARBA00022989"/>
    </source>
</evidence>
<comment type="subcellular location">
    <subcellularLocation>
        <location evidence="1">Cell membrane</location>
        <topology evidence="1">Multi-pass membrane protein</topology>
    </subcellularLocation>
</comment>
<keyword evidence="3" id="KW-1003">Cell membrane</keyword>
<comment type="caution">
    <text evidence="12">The sequence shown here is derived from an EMBL/GenBank/DDBJ whole genome shotgun (WGS) entry which is preliminary data.</text>
</comment>
<dbReference type="InterPro" id="IPR052192">
    <property type="entry name" value="Insect_Ionotropic_Sensory_Rcpt"/>
</dbReference>
<evidence type="ECO:0000313" key="12">
    <source>
        <dbReference type="EMBL" id="CAH1975105.1"/>
    </source>
</evidence>
<feature type="signal peptide" evidence="10">
    <location>
        <begin position="1"/>
        <end position="21"/>
    </location>
</feature>
<keyword evidence="8" id="KW-0325">Glycoprotein</keyword>
<evidence type="ECO:0000256" key="10">
    <source>
        <dbReference type="SAM" id="SignalP"/>
    </source>
</evidence>
<keyword evidence="13" id="KW-1185">Reference proteome</keyword>
<name>A0A9P0KIT3_ACAOB</name>
<dbReference type="AlphaFoldDB" id="A0A9P0KIT3"/>
<dbReference type="PANTHER" id="PTHR42643">
    <property type="entry name" value="IONOTROPIC RECEPTOR 20A-RELATED"/>
    <property type="match status" value="1"/>
</dbReference>
<dbReference type="GO" id="GO:0005886">
    <property type="term" value="C:plasma membrane"/>
    <property type="evidence" value="ECO:0007669"/>
    <property type="project" value="UniProtKB-SubCell"/>
</dbReference>
<dbReference type="GO" id="GO:0015276">
    <property type="term" value="F:ligand-gated monoatomic ion channel activity"/>
    <property type="evidence" value="ECO:0007669"/>
    <property type="project" value="InterPro"/>
</dbReference>
<dbReference type="PANTHER" id="PTHR42643:SF33">
    <property type="entry name" value="GLUTAMATE RECEPTOR 2-LIKE PROTEIN"/>
    <property type="match status" value="1"/>
</dbReference>
<dbReference type="GO" id="GO:0050906">
    <property type="term" value="P:detection of stimulus involved in sensory perception"/>
    <property type="evidence" value="ECO:0007669"/>
    <property type="project" value="UniProtKB-ARBA"/>
</dbReference>
<accession>A0A9P0KIT3</accession>